<dbReference type="Pfam" id="PF00814">
    <property type="entry name" value="TsaD"/>
    <property type="match status" value="1"/>
</dbReference>
<dbReference type="SMR" id="A0A6P1EC88"/>
<sequence length="243" mass="26937">MKKMKILAIDTSNRPLSVAVLDNDHLLAETTLTTHRKHAEFLMPVIEDLIQKSDLLPNDLNRIVVASGPGSYTGIRMATTAAKTLASTLDIELVTVSSLLTLALNISEPRVLINPIFDARNQNMFTGLYQLKNGTMTSIISDQHTNINDWLAKLTDVNQPIMIVGDTAPFSEAFLKRFGDSLRVADELTAVPNAARLGLYGSQLSPVKDIDAVVPRYLRLTKAEADWQKLHPNEDTRNYVEKI</sequence>
<dbReference type="GO" id="GO:0016740">
    <property type="term" value="F:transferase activity"/>
    <property type="evidence" value="ECO:0007669"/>
    <property type="project" value="UniProtKB-KW"/>
</dbReference>
<reference evidence="2 3" key="1">
    <citation type="submission" date="2019-12" db="EMBL/GenBank/DDBJ databases">
        <title>Lactobacillus hilgardii FLUB.</title>
        <authorList>
            <person name="Gustaw K."/>
        </authorList>
    </citation>
    <scope>NUCLEOTIDE SEQUENCE [LARGE SCALE GENOMIC DNA]</scope>
    <source>
        <strain evidence="2 3">FLUB</strain>
    </source>
</reference>
<dbReference type="GO" id="GO:0002949">
    <property type="term" value="P:tRNA threonylcarbamoyladenosine modification"/>
    <property type="evidence" value="ECO:0007669"/>
    <property type="project" value="InterPro"/>
</dbReference>
<name>A0A6P1EC88_LENHI</name>
<dbReference type="PANTHER" id="PTHR11735:SF11">
    <property type="entry name" value="TRNA THREONYLCARBAMOYLADENOSINE BIOSYNTHESIS PROTEIN TSAB"/>
    <property type="match status" value="1"/>
</dbReference>
<accession>A0A6P1EC88</accession>
<evidence type="ECO:0000313" key="2">
    <source>
        <dbReference type="EMBL" id="QHB52373.1"/>
    </source>
</evidence>
<dbReference type="InterPro" id="IPR043129">
    <property type="entry name" value="ATPase_NBD"/>
</dbReference>
<proteinExistence type="predicted"/>
<dbReference type="Gene3D" id="3.30.420.40">
    <property type="match status" value="2"/>
</dbReference>
<dbReference type="EMBL" id="CP047121">
    <property type="protein sequence ID" value="QHB52373.1"/>
    <property type="molecule type" value="Genomic_DNA"/>
</dbReference>
<dbReference type="GO" id="GO:0005829">
    <property type="term" value="C:cytosol"/>
    <property type="evidence" value="ECO:0007669"/>
    <property type="project" value="TreeGrafter"/>
</dbReference>
<organism evidence="2 3">
    <name type="scientific">Lentilactobacillus hilgardii</name>
    <name type="common">Lactobacillus hilgardii</name>
    <dbReference type="NCBI Taxonomy" id="1588"/>
    <lineage>
        <taxon>Bacteria</taxon>
        <taxon>Bacillati</taxon>
        <taxon>Bacillota</taxon>
        <taxon>Bacilli</taxon>
        <taxon>Lactobacillales</taxon>
        <taxon>Lactobacillaceae</taxon>
        <taxon>Lentilactobacillus</taxon>
    </lineage>
</organism>
<dbReference type="AlphaFoldDB" id="A0A6P1EC88"/>
<dbReference type="InterPro" id="IPR022496">
    <property type="entry name" value="T6A_TsaB"/>
</dbReference>
<dbReference type="Proteomes" id="UP000465035">
    <property type="component" value="Chromosome"/>
</dbReference>
<keyword evidence="2" id="KW-0808">Transferase</keyword>
<dbReference type="SUPFAM" id="SSF53067">
    <property type="entry name" value="Actin-like ATPase domain"/>
    <property type="match status" value="2"/>
</dbReference>
<evidence type="ECO:0000259" key="1">
    <source>
        <dbReference type="Pfam" id="PF00814"/>
    </source>
</evidence>
<dbReference type="NCBIfam" id="TIGR03725">
    <property type="entry name" value="T6A_YeaZ"/>
    <property type="match status" value="1"/>
</dbReference>
<dbReference type="PANTHER" id="PTHR11735">
    <property type="entry name" value="TRNA N6-ADENOSINE THREONYLCARBAMOYLTRANSFERASE"/>
    <property type="match status" value="1"/>
</dbReference>
<evidence type="ECO:0000313" key="3">
    <source>
        <dbReference type="Proteomes" id="UP000465035"/>
    </source>
</evidence>
<gene>
    <name evidence="2" type="primary">tsaB</name>
    <name evidence="2" type="ORF">GQR93_09300</name>
</gene>
<feature type="domain" description="Gcp-like" evidence="1">
    <location>
        <begin position="34"/>
        <end position="200"/>
    </location>
</feature>
<dbReference type="InterPro" id="IPR000905">
    <property type="entry name" value="Gcp-like_dom"/>
</dbReference>
<protein>
    <submittedName>
        <fullName evidence="2">tRNA (Adenosine(37)-N6)-threonylcarbamoyltransferase complex dimerization subunit type 1 TsaB</fullName>
    </submittedName>
</protein>
<dbReference type="CDD" id="cd24032">
    <property type="entry name" value="ASKHA_NBD_TsaB"/>
    <property type="match status" value="1"/>
</dbReference>